<name>A0A015JMK8_RHIIW</name>
<proteinExistence type="predicted"/>
<organism evidence="1 2">
    <name type="scientific">Rhizophagus irregularis (strain DAOM 197198w)</name>
    <name type="common">Glomus intraradices</name>
    <dbReference type="NCBI Taxonomy" id="1432141"/>
    <lineage>
        <taxon>Eukaryota</taxon>
        <taxon>Fungi</taxon>
        <taxon>Fungi incertae sedis</taxon>
        <taxon>Mucoromycota</taxon>
        <taxon>Glomeromycotina</taxon>
        <taxon>Glomeromycetes</taxon>
        <taxon>Glomerales</taxon>
        <taxon>Glomeraceae</taxon>
        <taxon>Rhizophagus</taxon>
    </lineage>
</organism>
<dbReference type="AlphaFoldDB" id="A0A015JMK8"/>
<comment type="caution">
    <text evidence="1">The sequence shown here is derived from an EMBL/GenBank/DDBJ whole genome shotgun (WGS) entry which is preliminary data.</text>
</comment>
<dbReference type="EMBL" id="JEMT01016498">
    <property type="protein sequence ID" value="EXX70737.1"/>
    <property type="molecule type" value="Genomic_DNA"/>
</dbReference>
<protein>
    <submittedName>
        <fullName evidence="1">Uncharacterized protein</fullName>
    </submittedName>
</protein>
<reference evidence="1 2" key="1">
    <citation type="submission" date="2014-02" db="EMBL/GenBank/DDBJ databases">
        <title>Single nucleus genome sequencing reveals high similarity among nuclei of an endomycorrhizal fungus.</title>
        <authorList>
            <person name="Lin K."/>
            <person name="Geurts R."/>
            <person name="Zhang Z."/>
            <person name="Limpens E."/>
            <person name="Saunders D.G."/>
            <person name="Mu D."/>
            <person name="Pang E."/>
            <person name="Cao H."/>
            <person name="Cha H."/>
            <person name="Lin T."/>
            <person name="Zhou Q."/>
            <person name="Shang Y."/>
            <person name="Li Y."/>
            <person name="Ivanov S."/>
            <person name="Sharma T."/>
            <person name="Velzen R.V."/>
            <person name="Ruijter N.D."/>
            <person name="Aanen D.K."/>
            <person name="Win J."/>
            <person name="Kamoun S."/>
            <person name="Bisseling T."/>
            <person name="Huang S."/>
        </authorList>
    </citation>
    <scope>NUCLEOTIDE SEQUENCE [LARGE SCALE GENOMIC DNA]</scope>
    <source>
        <strain evidence="2">DAOM197198w</strain>
    </source>
</reference>
<keyword evidence="2" id="KW-1185">Reference proteome</keyword>
<sequence>MVCLTSNPKEFVEFVKYCVEGVIESGGVKYLESGGMEFVETMSLVLDSDRVEFVGNWEMLLDK</sequence>
<evidence type="ECO:0000313" key="2">
    <source>
        <dbReference type="Proteomes" id="UP000022910"/>
    </source>
</evidence>
<dbReference type="HOGENOM" id="CLU_2886985_0_0_1"/>
<dbReference type="Proteomes" id="UP000022910">
    <property type="component" value="Unassembled WGS sequence"/>
</dbReference>
<gene>
    <name evidence="1" type="ORF">RirG_084810</name>
</gene>
<accession>A0A015JMK8</accession>
<evidence type="ECO:0000313" key="1">
    <source>
        <dbReference type="EMBL" id="EXX70737.1"/>
    </source>
</evidence>